<dbReference type="EMBL" id="CP158265">
    <property type="protein sequence ID" value="XDJ78156.1"/>
    <property type="molecule type" value="Genomic_DNA"/>
</dbReference>
<dbReference type="PANTHER" id="PTHR37166">
    <property type="entry name" value="PROTEIN FLAG"/>
    <property type="match status" value="1"/>
</dbReference>
<evidence type="ECO:0000313" key="14">
    <source>
        <dbReference type="EMBL" id="XDJ72852.1"/>
    </source>
</evidence>
<evidence type="ECO:0000313" key="13">
    <source>
        <dbReference type="EMBL" id="XDJ68404.1"/>
    </source>
</evidence>
<dbReference type="InterPro" id="IPR005186">
    <property type="entry name" value="FlaG"/>
</dbReference>
<evidence type="ECO:0000313" key="5">
    <source>
        <dbReference type="EMBL" id="XDJ46426.1"/>
    </source>
</evidence>
<organism evidence="4">
    <name type="scientific">Castellaniella ginsengisoli</name>
    <dbReference type="NCBI Taxonomy" id="546114"/>
    <lineage>
        <taxon>Bacteria</taxon>
        <taxon>Pseudomonadati</taxon>
        <taxon>Pseudomonadota</taxon>
        <taxon>Betaproteobacteria</taxon>
        <taxon>Burkholderiales</taxon>
        <taxon>Alcaligenaceae</taxon>
        <taxon>Castellaniella</taxon>
    </lineage>
</organism>
<dbReference type="EMBL" id="CP158256">
    <property type="protein sequence ID" value="XDJ52479.1"/>
    <property type="molecule type" value="Genomic_DNA"/>
</dbReference>
<evidence type="ECO:0000313" key="23">
    <source>
        <dbReference type="EMBL" id="XDJ96759.1"/>
    </source>
</evidence>
<evidence type="ECO:0000313" key="16">
    <source>
        <dbReference type="EMBL" id="XDJ78156.1"/>
    </source>
</evidence>
<dbReference type="EMBL" id="CP158254">
    <property type="protein sequence ID" value="XDJ46426.1"/>
    <property type="molecule type" value="Genomic_DNA"/>
</dbReference>
<dbReference type="EMBL" id="BAAAEX010000013">
    <property type="protein sequence ID" value="GAA0782431.1"/>
    <property type="molecule type" value="Genomic_DNA"/>
</dbReference>
<dbReference type="Pfam" id="PF03646">
    <property type="entry name" value="FlaG"/>
    <property type="match status" value="1"/>
</dbReference>
<dbReference type="SUPFAM" id="SSF160214">
    <property type="entry name" value="FlaG-like"/>
    <property type="match status" value="1"/>
</dbReference>
<evidence type="ECO:0000313" key="19">
    <source>
        <dbReference type="EMBL" id="XDJ85495.1"/>
    </source>
</evidence>
<evidence type="ECO:0000313" key="7">
    <source>
        <dbReference type="EMBL" id="XDJ52479.1"/>
    </source>
</evidence>
<dbReference type="Proteomes" id="UP001500573">
    <property type="component" value="Unassembled WGS sequence"/>
</dbReference>
<evidence type="ECO:0000313" key="17">
    <source>
        <dbReference type="EMBL" id="XDJ79323.1"/>
    </source>
</evidence>
<evidence type="ECO:0000313" key="22">
    <source>
        <dbReference type="EMBL" id="XDJ93056.1"/>
    </source>
</evidence>
<sequence>MIHPIGNQLASSSLGLAAPVSERPAAQPEPAVQVTPADDAQSGRFKKQADARELGGQQIIEPPKSSLEKALESVNNSLKAWSTGMRFEMDEDAQRLVVSIVDSETGDVLRTIPSEAVLRVAKMIVQLQGSGVDTQA</sequence>
<evidence type="ECO:0000313" key="18">
    <source>
        <dbReference type="EMBL" id="XDJ82959.1"/>
    </source>
</evidence>
<reference evidence="4" key="3">
    <citation type="submission" date="2024-05" db="EMBL/GenBank/DDBJ databases">
        <authorList>
            <person name="Luo Y.-C."/>
            <person name="Nicholds J."/>
            <person name="Mortimer T."/>
            <person name="Maboni G."/>
        </authorList>
    </citation>
    <scope>NUCLEOTIDE SEQUENCE</scope>
    <source>
        <strain evidence="23">124370</strain>
        <strain evidence="24">124566</strain>
        <strain evidence="22">124953</strain>
        <strain evidence="21">130308</strain>
        <strain evidence="20">130416</strain>
        <strain evidence="19">140124</strain>
        <strain evidence="17">141555</strain>
        <strain evidence="18">143751</strain>
        <strain evidence="16">143769</strain>
        <strain evidence="15">143811</strain>
        <strain evidence="14">143936</strain>
        <strain evidence="13">144863</strain>
        <strain evidence="12">145849</strain>
        <strain evidence="11">145850</strain>
        <strain evidence="10">145852</strain>
        <strain evidence="9">148131</strain>
        <strain evidence="8">150221</strain>
        <strain evidence="7">150964</strain>
        <strain evidence="6">151108</strain>
        <strain evidence="5">151836</strain>
        <strain evidence="4">153271</strain>
        <strain evidence="3">153920</strain>
    </source>
</reference>
<accession>A0AB39CUZ5</accession>
<dbReference type="EMBL" id="CP158260">
    <property type="protein sequence ID" value="XDJ63849.1"/>
    <property type="molecule type" value="Genomic_DNA"/>
</dbReference>
<dbReference type="EMBL" id="CP158263">
    <property type="protein sequence ID" value="XDJ72852.1"/>
    <property type="molecule type" value="Genomic_DNA"/>
</dbReference>
<evidence type="ECO:0000313" key="10">
    <source>
        <dbReference type="EMBL" id="XDJ61532.1"/>
    </source>
</evidence>
<dbReference type="AlphaFoldDB" id="A0AB39CUZ5"/>
<evidence type="ECO:0000313" key="9">
    <source>
        <dbReference type="EMBL" id="XDJ57755.1"/>
    </source>
</evidence>
<dbReference type="PANTHER" id="PTHR37166:SF1">
    <property type="entry name" value="PROTEIN FLAG"/>
    <property type="match status" value="1"/>
</dbReference>
<proteinExistence type="predicted"/>
<dbReference type="EMBL" id="CP158255">
    <property type="protein sequence ID" value="XDJ50240.1"/>
    <property type="molecule type" value="Genomic_DNA"/>
</dbReference>
<keyword evidence="4" id="KW-0969">Cilium</keyword>
<evidence type="ECO:0000256" key="1">
    <source>
        <dbReference type="SAM" id="MobiDB-lite"/>
    </source>
</evidence>
<dbReference type="EMBL" id="CP158252">
    <property type="protein sequence ID" value="XDJ41253.1"/>
    <property type="molecule type" value="Genomic_DNA"/>
</dbReference>
<dbReference type="EMBL" id="CP158253">
    <property type="protein sequence ID" value="XDJ45745.1"/>
    <property type="molecule type" value="Genomic_DNA"/>
</dbReference>
<dbReference type="EMBL" id="CP158261">
    <property type="protein sequence ID" value="XDJ66974.1"/>
    <property type="molecule type" value="Genomic_DNA"/>
</dbReference>
<dbReference type="KEGG" id="cgin:ABRZ00_10830"/>
<dbReference type="RefSeq" id="WP_343839158.1">
    <property type="nucleotide sequence ID" value="NZ_BAAAEX010000013.1"/>
</dbReference>
<name>A0AB39CUZ5_9BURK</name>
<dbReference type="EMBL" id="CP158262">
    <property type="protein sequence ID" value="XDJ68404.1"/>
    <property type="molecule type" value="Genomic_DNA"/>
</dbReference>
<evidence type="ECO:0000313" key="6">
    <source>
        <dbReference type="EMBL" id="XDJ50240.1"/>
    </source>
</evidence>
<dbReference type="InterPro" id="IPR035924">
    <property type="entry name" value="FlaG-like_sf"/>
</dbReference>
<keyword evidence="4" id="KW-0966">Cell projection</keyword>
<evidence type="ECO:0000313" key="3">
    <source>
        <dbReference type="EMBL" id="XDJ41253.1"/>
    </source>
</evidence>
<dbReference type="EMBL" id="CP158269">
    <property type="protein sequence ID" value="XDJ88449.1"/>
    <property type="molecule type" value="Genomic_DNA"/>
</dbReference>
<dbReference type="EMBL" id="CP158266">
    <property type="protein sequence ID" value="XDJ82959.1"/>
    <property type="molecule type" value="Genomic_DNA"/>
</dbReference>
<dbReference type="EMBL" id="CP158257">
    <property type="protein sequence ID" value="XDJ55032.1"/>
    <property type="molecule type" value="Genomic_DNA"/>
</dbReference>
<evidence type="ECO:0000313" key="11">
    <source>
        <dbReference type="EMBL" id="XDJ63849.1"/>
    </source>
</evidence>
<dbReference type="EMBL" id="CP158270">
    <property type="protein sequence ID" value="XDJ89823.1"/>
    <property type="molecule type" value="Genomic_DNA"/>
</dbReference>
<evidence type="ECO:0000313" key="20">
    <source>
        <dbReference type="EMBL" id="XDJ88449.1"/>
    </source>
</evidence>
<dbReference type="EMBL" id="CP158264">
    <property type="protein sequence ID" value="XDJ75134.1"/>
    <property type="molecule type" value="Genomic_DNA"/>
</dbReference>
<keyword evidence="4" id="KW-0282">Flagellum</keyword>
<dbReference type="EMBL" id="CP158259">
    <property type="protein sequence ID" value="XDJ61532.1"/>
    <property type="molecule type" value="Genomic_DNA"/>
</dbReference>
<reference evidence="2" key="2">
    <citation type="submission" date="2023-12" db="EMBL/GenBank/DDBJ databases">
        <authorList>
            <person name="Sun Q."/>
            <person name="Inoue M."/>
        </authorList>
    </citation>
    <scope>NUCLEOTIDE SEQUENCE</scope>
    <source>
        <strain evidence="2">JCM 15515</strain>
    </source>
</reference>
<evidence type="ECO:0000313" key="2">
    <source>
        <dbReference type="EMBL" id="GAA0782431.1"/>
    </source>
</evidence>
<dbReference type="Gene3D" id="3.30.160.170">
    <property type="entry name" value="FlaG-like"/>
    <property type="match status" value="1"/>
</dbReference>
<reference evidence="2 25" key="1">
    <citation type="journal article" date="2019" name="Int. J. Syst. Evol. Microbiol.">
        <title>The Global Catalogue of Microorganisms (GCM) 10K type strain sequencing project: providing services to taxonomists for standard genome sequencing and annotation.</title>
        <authorList>
            <consortium name="The Broad Institute Genomics Platform"/>
            <consortium name="The Broad Institute Genome Sequencing Center for Infectious Disease"/>
            <person name="Wu L."/>
            <person name="Ma J."/>
        </authorList>
    </citation>
    <scope>NUCLEOTIDE SEQUENCE [LARGE SCALE GENOMIC DNA]</scope>
    <source>
        <strain evidence="2 25">JCM 15515</strain>
    </source>
</reference>
<dbReference type="EMBL" id="CP158258">
    <property type="protein sequence ID" value="XDJ57755.1"/>
    <property type="molecule type" value="Genomic_DNA"/>
</dbReference>
<dbReference type="EMBL" id="CP158268">
    <property type="protein sequence ID" value="XDJ85495.1"/>
    <property type="molecule type" value="Genomic_DNA"/>
</dbReference>
<evidence type="ECO:0000313" key="4">
    <source>
        <dbReference type="EMBL" id="XDJ45745.1"/>
    </source>
</evidence>
<protein>
    <submittedName>
        <fullName evidence="4">Flagellar protein FlaG</fullName>
    </submittedName>
</protein>
<dbReference type="EMBL" id="CP158271">
    <property type="protein sequence ID" value="XDJ93056.1"/>
    <property type="molecule type" value="Genomic_DNA"/>
</dbReference>
<evidence type="ECO:0000313" key="21">
    <source>
        <dbReference type="EMBL" id="XDJ89823.1"/>
    </source>
</evidence>
<gene>
    <name evidence="9" type="ORF">ABRY90_10845</name>
    <name evidence="12" type="ORF">ABRY91_02765</name>
    <name evidence="10" type="ORF">ABRY92_02620</name>
    <name evidence="13" type="ORF">ABRY94_09890</name>
    <name evidence="22" type="ORF">ABRY95_11850</name>
    <name evidence="18" type="ORF">ABRY96_01660</name>
    <name evidence="15" type="ORF">ABRY97_02970</name>
    <name evidence="20" type="ORF">ABRY98_02450</name>
    <name evidence="3" type="ORF">ABRY99_09850</name>
    <name evidence="8" type="ORF">ABRZ00_10830</name>
    <name evidence="7" type="ORF">ABRZ01_11140</name>
    <name evidence="4" type="ORF">ABRZ02_05535</name>
    <name evidence="11" type="ORF">ABRZ03_00395</name>
    <name evidence="5" type="ORF">ABRZ04_08700</name>
    <name evidence="23" type="ORF">ABRZ05_03335</name>
    <name evidence="14" type="ORF">ABRZ06_05040</name>
    <name evidence="17" type="ORF">ABRZ07_10505</name>
    <name evidence="19" type="ORF">ABRZ08_01170</name>
    <name evidence="6" type="ORF">ABRZ09_13715</name>
    <name evidence="16" type="ORF">ABRZ10_05000</name>
    <name evidence="24" type="ORF">ABRZ11_02995</name>
    <name evidence="21" type="ORF">ABRZ12_09085</name>
    <name evidence="2" type="ORF">GCM10009108_25130</name>
</gene>
<dbReference type="EMBL" id="CP158272">
    <property type="protein sequence ID" value="XDJ99406.1"/>
    <property type="molecule type" value="Genomic_DNA"/>
</dbReference>
<evidence type="ECO:0000313" key="12">
    <source>
        <dbReference type="EMBL" id="XDJ66974.1"/>
    </source>
</evidence>
<dbReference type="EMBL" id="CP158273">
    <property type="protein sequence ID" value="XDJ96759.1"/>
    <property type="molecule type" value="Genomic_DNA"/>
</dbReference>
<evidence type="ECO:0000313" key="8">
    <source>
        <dbReference type="EMBL" id="XDJ55032.1"/>
    </source>
</evidence>
<dbReference type="GeneID" id="93068034"/>
<dbReference type="EMBL" id="CP158267">
    <property type="protein sequence ID" value="XDJ79323.1"/>
    <property type="molecule type" value="Genomic_DNA"/>
</dbReference>
<keyword evidence="25" id="KW-1185">Reference proteome</keyword>
<evidence type="ECO:0000313" key="24">
    <source>
        <dbReference type="EMBL" id="XDJ99406.1"/>
    </source>
</evidence>
<evidence type="ECO:0000313" key="25">
    <source>
        <dbReference type="Proteomes" id="UP001500573"/>
    </source>
</evidence>
<evidence type="ECO:0000313" key="15">
    <source>
        <dbReference type="EMBL" id="XDJ75134.1"/>
    </source>
</evidence>
<feature type="region of interest" description="Disordered" evidence="1">
    <location>
        <begin position="13"/>
        <end position="62"/>
    </location>
</feature>